<comment type="caution">
    <text evidence="2">The sequence shown here is derived from an EMBL/GenBank/DDBJ whole genome shotgun (WGS) entry which is preliminary data.</text>
</comment>
<feature type="chain" id="PRO_5022206036" evidence="1">
    <location>
        <begin position="25"/>
        <end position="250"/>
    </location>
</feature>
<organism evidence="2 3">
    <name type="scientific">Eiseniibacteriota bacterium</name>
    <dbReference type="NCBI Taxonomy" id="2212470"/>
    <lineage>
        <taxon>Bacteria</taxon>
        <taxon>Candidatus Eiseniibacteriota</taxon>
    </lineage>
</organism>
<proteinExistence type="predicted"/>
<reference evidence="2 3" key="1">
    <citation type="journal article" date="2019" name="Nat. Microbiol.">
        <title>Mediterranean grassland soil C-N compound turnover is dependent on rainfall and depth, and is mediated by genomically divergent microorganisms.</title>
        <authorList>
            <person name="Diamond S."/>
            <person name="Andeer P.F."/>
            <person name="Li Z."/>
            <person name="Crits-Christoph A."/>
            <person name="Burstein D."/>
            <person name="Anantharaman K."/>
            <person name="Lane K.R."/>
            <person name="Thomas B.C."/>
            <person name="Pan C."/>
            <person name="Northen T.R."/>
            <person name="Banfield J.F."/>
        </authorList>
    </citation>
    <scope>NUCLEOTIDE SEQUENCE [LARGE SCALE GENOMIC DNA]</scope>
    <source>
        <strain evidence="2">WS_4</strain>
    </source>
</reference>
<protein>
    <submittedName>
        <fullName evidence="2">Uncharacterized protein</fullName>
    </submittedName>
</protein>
<dbReference type="EMBL" id="VBOU01000056">
    <property type="protein sequence ID" value="TMQ54754.1"/>
    <property type="molecule type" value="Genomic_DNA"/>
</dbReference>
<dbReference type="AlphaFoldDB" id="A0A538SU10"/>
<keyword evidence="1" id="KW-0732">Signal</keyword>
<accession>A0A538SU10</accession>
<evidence type="ECO:0000313" key="3">
    <source>
        <dbReference type="Proteomes" id="UP000319829"/>
    </source>
</evidence>
<feature type="signal peptide" evidence="1">
    <location>
        <begin position="1"/>
        <end position="24"/>
    </location>
</feature>
<evidence type="ECO:0000313" key="2">
    <source>
        <dbReference type="EMBL" id="TMQ54754.1"/>
    </source>
</evidence>
<sequence>MHTRRLCWLALAGLLELTSGPAGAATFSGGAGADYQTGPEKQSYRGALLFASAEGVPGDLTIAAIRFNDSRVGPGVGAFANAGVGLTSQLRLRAIVLRSVGDTDYHAWRWRAGPEFRLASELTLGAYYLRIEEDGGPSFGSAGFEVTVPVRPNMAGQVGSSYGKWNGGATAAQVAIAGTWRAAAHVQLLSEIDVGRNVITTSTTSHSGGGPLGGLPIVNGVGKGGSRRTEPRSDSSLTAAGQIGIRFLVP</sequence>
<dbReference type="Proteomes" id="UP000319829">
    <property type="component" value="Unassembled WGS sequence"/>
</dbReference>
<gene>
    <name evidence="2" type="ORF">E6K74_05145</name>
</gene>
<name>A0A538SU10_UNCEI</name>
<evidence type="ECO:0000256" key="1">
    <source>
        <dbReference type="SAM" id="SignalP"/>
    </source>
</evidence>